<protein>
    <recommendedName>
        <fullName evidence="2">glutamate--tRNA ligase</fullName>
        <ecNumber evidence="2">6.1.1.17</ecNumber>
    </recommendedName>
    <alternativeName>
        <fullName evidence="8">Glutamyl-tRNA synthetase</fullName>
    </alternativeName>
</protein>
<evidence type="ECO:0000256" key="9">
    <source>
        <dbReference type="RuleBase" id="RU363037"/>
    </source>
</evidence>
<organism evidence="11 12">
    <name type="scientific">Candidatus Wildermuthbacteria bacterium RIFCSPLOWO2_12_FULL_40_9</name>
    <dbReference type="NCBI Taxonomy" id="1802467"/>
    <lineage>
        <taxon>Bacteria</taxon>
        <taxon>Candidatus Wildermuthiibacteriota</taxon>
    </lineage>
</organism>
<dbReference type="InterPro" id="IPR033910">
    <property type="entry name" value="GluRS_core"/>
</dbReference>
<keyword evidence="5 9" id="KW-0067">ATP-binding</keyword>
<evidence type="ECO:0000256" key="7">
    <source>
        <dbReference type="ARBA" id="ARBA00023146"/>
    </source>
</evidence>
<evidence type="ECO:0000256" key="1">
    <source>
        <dbReference type="ARBA" id="ARBA00007894"/>
    </source>
</evidence>
<evidence type="ECO:0000313" key="11">
    <source>
        <dbReference type="EMBL" id="OHA76521.1"/>
    </source>
</evidence>
<keyword evidence="6 9" id="KW-0648">Protein biosynthesis</keyword>
<dbReference type="PRINTS" id="PR00987">
    <property type="entry name" value="TRNASYNTHGLU"/>
</dbReference>
<accession>A0A1G2RWS3</accession>
<dbReference type="CDD" id="cd00808">
    <property type="entry name" value="GluRS_core"/>
    <property type="match status" value="1"/>
</dbReference>
<dbReference type="GO" id="GO:0005829">
    <property type="term" value="C:cytosol"/>
    <property type="evidence" value="ECO:0007669"/>
    <property type="project" value="TreeGrafter"/>
</dbReference>
<evidence type="ECO:0000256" key="3">
    <source>
        <dbReference type="ARBA" id="ARBA00022598"/>
    </source>
</evidence>
<dbReference type="InterPro" id="IPR049940">
    <property type="entry name" value="GluQ/Sye"/>
</dbReference>
<reference evidence="11 12" key="1">
    <citation type="journal article" date="2016" name="Nat. Commun.">
        <title>Thousands of microbial genomes shed light on interconnected biogeochemical processes in an aquifer system.</title>
        <authorList>
            <person name="Anantharaman K."/>
            <person name="Brown C.T."/>
            <person name="Hug L.A."/>
            <person name="Sharon I."/>
            <person name="Castelle C.J."/>
            <person name="Probst A.J."/>
            <person name="Thomas B.C."/>
            <person name="Singh A."/>
            <person name="Wilkins M.J."/>
            <person name="Karaoz U."/>
            <person name="Brodie E.L."/>
            <person name="Williams K.H."/>
            <person name="Hubbard S.S."/>
            <person name="Banfield J.F."/>
        </authorList>
    </citation>
    <scope>NUCLEOTIDE SEQUENCE [LARGE SCALE GENOMIC DNA]</scope>
</reference>
<dbReference type="InterPro" id="IPR020058">
    <property type="entry name" value="Glu/Gln-tRNA-synth_Ib_cat-dom"/>
</dbReference>
<dbReference type="GO" id="GO:0006424">
    <property type="term" value="P:glutamyl-tRNA aminoacylation"/>
    <property type="evidence" value="ECO:0007669"/>
    <property type="project" value="InterPro"/>
</dbReference>
<dbReference type="Pfam" id="PF00749">
    <property type="entry name" value="tRNA-synt_1c"/>
    <property type="match status" value="1"/>
</dbReference>
<dbReference type="SUPFAM" id="SSF52374">
    <property type="entry name" value="Nucleotidylyl transferase"/>
    <property type="match status" value="1"/>
</dbReference>
<dbReference type="GO" id="GO:0005524">
    <property type="term" value="F:ATP binding"/>
    <property type="evidence" value="ECO:0007669"/>
    <property type="project" value="UniProtKB-KW"/>
</dbReference>
<dbReference type="InterPro" id="IPR000924">
    <property type="entry name" value="Glu/Gln-tRNA-synth"/>
</dbReference>
<dbReference type="PANTHER" id="PTHR43311">
    <property type="entry name" value="GLUTAMATE--TRNA LIGASE"/>
    <property type="match status" value="1"/>
</dbReference>
<dbReference type="InterPro" id="IPR004527">
    <property type="entry name" value="Glu-tRNA-ligase_bac/mito"/>
</dbReference>
<dbReference type="GO" id="GO:0004818">
    <property type="term" value="F:glutamate-tRNA ligase activity"/>
    <property type="evidence" value="ECO:0007669"/>
    <property type="project" value="UniProtKB-EC"/>
</dbReference>
<dbReference type="AlphaFoldDB" id="A0A1G2RWS3"/>
<dbReference type="Proteomes" id="UP000177853">
    <property type="component" value="Unassembled WGS sequence"/>
</dbReference>
<dbReference type="PANTHER" id="PTHR43311:SF2">
    <property type="entry name" value="GLUTAMATE--TRNA LIGASE, MITOCHONDRIAL-RELATED"/>
    <property type="match status" value="1"/>
</dbReference>
<dbReference type="GO" id="GO:0008270">
    <property type="term" value="F:zinc ion binding"/>
    <property type="evidence" value="ECO:0007669"/>
    <property type="project" value="InterPro"/>
</dbReference>
<keyword evidence="3 9" id="KW-0436">Ligase</keyword>
<dbReference type="Gene3D" id="3.40.50.620">
    <property type="entry name" value="HUPs"/>
    <property type="match status" value="1"/>
</dbReference>
<dbReference type="EC" id="6.1.1.17" evidence="2"/>
<dbReference type="InterPro" id="IPR008925">
    <property type="entry name" value="aa_tRNA-synth_I_cd-bd_sf"/>
</dbReference>
<evidence type="ECO:0000256" key="5">
    <source>
        <dbReference type="ARBA" id="ARBA00022840"/>
    </source>
</evidence>
<dbReference type="GO" id="GO:0000049">
    <property type="term" value="F:tRNA binding"/>
    <property type="evidence" value="ECO:0007669"/>
    <property type="project" value="InterPro"/>
</dbReference>
<dbReference type="SUPFAM" id="SSF48163">
    <property type="entry name" value="An anticodon-binding domain of class I aminoacyl-tRNA synthetases"/>
    <property type="match status" value="1"/>
</dbReference>
<comment type="caution">
    <text evidence="11">The sequence shown here is derived from an EMBL/GenBank/DDBJ whole genome shotgun (WGS) entry which is preliminary data.</text>
</comment>
<evidence type="ECO:0000256" key="6">
    <source>
        <dbReference type="ARBA" id="ARBA00022917"/>
    </source>
</evidence>
<proteinExistence type="inferred from homology"/>
<dbReference type="NCBIfam" id="TIGR00464">
    <property type="entry name" value="gltX_bact"/>
    <property type="match status" value="1"/>
</dbReference>
<evidence type="ECO:0000313" key="12">
    <source>
        <dbReference type="Proteomes" id="UP000177853"/>
    </source>
</evidence>
<evidence type="ECO:0000256" key="4">
    <source>
        <dbReference type="ARBA" id="ARBA00022741"/>
    </source>
</evidence>
<evidence type="ECO:0000256" key="2">
    <source>
        <dbReference type="ARBA" id="ARBA00012835"/>
    </source>
</evidence>
<dbReference type="EMBL" id="MHUM01000027">
    <property type="protein sequence ID" value="OHA76521.1"/>
    <property type="molecule type" value="Genomic_DNA"/>
</dbReference>
<name>A0A1G2RWS3_9BACT</name>
<keyword evidence="7 9" id="KW-0030">Aminoacyl-tRNA synthetase</keyword>
<evidence type="ECO:0000259" key="10">
    <source>
        <dbReference type="Pfam" id="PF00749"/>
    </source>
</evidence>
<evidence type="ECO:0000256" key="8">
    <source>
        <dbReference type="ARBA" id="ARBA00030865"/>
    </source>
</evidence>
<gene>
    <name evidence="11" type="ORF">A3H01_00260</name>
</gene>
<comment type="similarity">
    <text evidence="1">Belongs to the class-I aminoacyl-tRNA synthetase family. Glutamate--tRNA ligase type 1 subfamily.</text>
</comment>
<dbReference type="FunFam" id="3.40.50.620:FF:000045">
    <property type="entry name" value="Glutamate--tRNA ligase, mitochondrial"/>
    <property type="match status" value="1"/>
</dbReference>
<feature type="domain" description="Glutamyl/glutaminyl-tRNA synthetase class Ib catalytic" evidence="10">
    <location>
        <begin position="14"/>
        <end position="342"/>
    </location>
</feature>
<keyword evidence="4 9" id="KW-0547">Nucleotide-binding</keyword>
<sequence>MPKKSSQAKEPMAVRTRFAPSPSGFLHIGSARTALFNYLFAKNNNGTFILRIEDTNEATSKKEYEQNIIESLNWLGILWDEGPIAPAQTKNLKLKIKNYTGNYGSYCQSERSDIYKKYLEQLLSEDKIYHCFCSEDELEAQRQYQASIGESPRYSGKCARLNKKEIQNKLSHKEKSILRFRVPAKIIKFKDLIRGEIEFDVKQIGDFSVAKDIHTPLYNFAVAIDDFEMKISHVIRGEDLISSTPRQILIQEALGLPIPQYAHLPLILGPDRSKLSKRHQAEPISEFKRMGYLPEALVNFIAFLGWNPGDEREIYSLLSLTKEFSIDRIQKGGAVFNIQRLDFLNGFYIRQRSVEKLTKLCIPYLIGAGLIEPLNGSNNRIV</sequence>
<dbReference type="InterPro" id="IPR014729">
    <property type="entry name" value="Rossmann-like_a/b/a_fold"/>
</dbReference>